<dbReference type="InterPro" id="IPR015868">
    <property type="entry name" value="Glutaminase"/>
</dbReference>
<dbReference type="GO" id="GO:0006543">
    <property type="term" value="P:L-glutamine catabolic process"/>
    <property type="evidence" value="ECO:0007669"/>
    <property type="project" value="TreeGrafter"/>
</dbReference>
<evidence type="ECO:0000256" key="2">
    <source>
        <dbReference type="ARBA" id="ARBA00011881"/>
    </source>
</evidence>
<reference evidence="6" key="2">
    <citation type="submission" date="2017-05" db="UniProtKB">
        <authorList>
            <consortium name="EnsemblMetazoa"/>
        </authorList>
    </citation>
    <scope>IDENTIFICATION</scope>
</reference>
<dbReference type="OMA" id="RPRNPFI"/>
<dbReference type="Proteomes" id="UP000007879">
    <property type="component" value="Unassembled WGS sequence"/>
</dbReference>
<dbReference type="EnsemblMetazoa" id="XM_003387399.3">
    <property type="protein sequence ID" value="XP_003387447.1"/>
    <property type="gene ID" value="LOC100639993"/>
</dbReference>
<evidence type="ECO:0000313" key="6">
    <source>
        <dbReference type="EnsemblMetazoa" id="Aqu2.1.28655_001"/>
    </source>
</evidence>
<dbReference type="InterPro" id="IPR012338">
    <property type="entry name" value="Beta-lactam/transpept-like"/>
</dbReference>
<keyword evidence="4" id="KW-0378">Hydrolase</keyword>
<dbReference type="AlphaFoldDB" id="A0A1X7UL00"/>
<dbReference type="InParanoid" id="A0A1X7UL00"/>
<organism evidence="6">
    <name type="scientific">Amphimedon queenslandica</name>
    <name type="common">Sponge</name>
    <dbReference type="NCBI Taxonomy" id="400682"/>
    <lineage>
        <taxon>Eukaryota</taxon>
        <taxon>Metazoa</taxon>
        <taxon>Porifera</taxon>
        <taxon>Demospongiae</taxon>
        <taxon>Heteroscleromorpha</taxon>
        <taxon>Haplosclerida</taxon>
        <taxon>Niphatidae</taxon>
        <taxon>Amphimedon</taxon>
    </lineage>
</organism>
<name>A0A1X7UL00_AMPQE</name>
<dbReference type="STRING" id="400682.A0A1X7UL00"/>
<comment type="subunit">
    <text evidence="2">Homotetramer.</text>
</comment>
<evidence type="ECO:0000313" key="7">
    <source>
        <dbReference type="Proteomes" id="UP000007879"/>
    </source>
</evidence>
<dbReference type="PANTHER" id="PTHR12544">
    <property type="entry name" value="GLUTAMINASE"/>
    <property type="match status" value="1"/>
</dbReference>
<evidence type="ECO:0000256" key="5">
    <source>
        <dbReference type="ARBA" id="ARBA00049534"/>
    </source>
</evidence>
<dbReference type="KEGG" id="aqu:100639993"/>
<reference evidence="7" key="1">
    <citation type="journal article" date="2010" name="Nature">
        <title>The Amphimedon queenslandica genome and the evolution of animal complexity.</title>
        <authorList>
            <person name="Srivastava M."/>
            <person name="Simakov O."/>
            <person name="Chapman J."/>
            <person name="Fahey B."/>
            <person name="Gauthier M.E."/>
            <person name="Mitros T."/>
            <person name="Richards G.S."/>
            <person name="Conaco C."/>
            <person name="Dacre M."/>
            <person name="Hellsten U."/>
            <person name="Larroux C."/>
            <person name="Putnam N.H."/>
            <person name="Stanke M."/>
            <person name="Adamska M."/>
            <person name="Darling A."/>
            <person name="Degnan S.M."/>
            <person name="Oakley T.H."/>
            <person name="Plachetzki D.C."/>
            <person name="Zhai Y."/>
            <person name="Adamski M."/>
            <person name="Calcino A."/>
            <person name="Cummins S.F."/>
            <person name="Goodstein D.M."/>
            <person name="Harris C."/>
            <person name="Jackson D.J."/>
            <person name="Leys S.P."/>
            <person name="Shu S."/>
            <person name="Woodcroft B.J."/>
            <person name="Vervoort M."/>
            <person name="Kosik K.S."/>
            <person name="Manning G."/>
            <person name="Degnan B.M."/>
            <person name="Rokhsar D.S."/>
        </authorList>
    </citation>
    <scope>NUCLEOTIDE SEQUENCE [LARGE SCALE GENOMIC DNA]</scope>
</reference>
<dbReference type="OrthoDB" id="9995210at2759"/>
<gene>
    <name evidence="6" type="primary">100639993</name>
</gene>
<accession>A0A1X7UL00</accession>
<sequence>MAASLRKGPVSHLFSSISKIRLLYSARLLSSDGIRTAVTENNHKDKARVLAERYSLDGAKVKIDPFLQDLVKTGLKLENDPRLLKYHKMNGVEELHINEFISAVQDDADFLQRAVEGKLVVEDFDYVKSTIDNIYNECSEIKGGKNASYIPELSLVDPSLWGISLCTVDGQRHSVGDSSTSFTIQSAGKCFNYAIGCDEIGRERVHQYIGMEPSGAHFNRMALNNKSKPHNPMINSGALVLSSLIKPRLSLHERMGFLLRKFDELAGLPPRSIKIDTITCDSEMEHCDKNMALIYYMKSKKSLPSDTSIDDTIKLYTRLCSIEIDCYKGAVMAATLANGGVCPITNKQVVTPASVRHTLTLMHSCGMYDFSGEFAFNVGLPAKSGVSGVIVVVVPHIMGLCLYSPPVNDNGNSVKGLEFCRRLSKDFHFHLYHSQFHQHQKF</sequence>
<dbReference type="eggNOG" id="KOG0506">
    <property type="taxonomic scope" value="Eukaryota"/>
</dbReference>
<evidence type="ECO:0000256" key="4">
    <source>
        <dbReference type="ARBA" id="ARBA00022801"/>
    </source>
</evidence>
<dbReference type="FunFam" id="3.40.710.10:FF:000005">
    <property type="entry name" value="Glutaminase"/>
    <property type="match status" value="1"/>
</dbReference>
<keyword evidence="7" id="KW-1185">Reference proteome</keyword>
<dbReference type="EnsemblMetazoa" id="Aqu2.1.28655_001">
    <property type="protein sequence ID" value="Aqu2.1.28655_001"/>
    <property type="gene ID" value="Aqu2.1.28655"/>
</dbReference>
<evidence type="ECO:0000256" key="3">
    <source>
        <dbReference type="ARBA" id="ARBA00012918"/>
    </source>
</evidence>
<dbReference type="NCBIfam" id="TIGR03814">
    <property type="entry name" value="Gln_ase"/>
    <property type="match status" value="1"/>
</dbReference>
<comment type="catalytic activity">
    <reaction evidence="5">
        <text>L-glutamine + H2O = L-glutamate + NH4(+)</text>
        <dbReference type="Rhea" id="RHEA:15889"/>
        <dbReference type="ChEBI" id="CHEBI:15377"/>
        <dbReference type="ChEBI" id="CHEBI:28938"/>
        <dbReference type="ChEBI" id="CHEBI:29985"/>
        <dbReference type="ChEBI" id="CHEBI:58359"/>
        <dbReference type="EC" id="3.5.1.2"/>
    </reaction>
</comment>
<dbReference type="PANTHER" id="PTHR12544:SF29">
    <property type="entry name" value="GLUTAMINASE"/>
    <property type="match status" value="1"/>
</dbReference>
<evidence type="ECO:0000256" key="1">
    <source>
        <dbReference type="ARBA" id="ARBA00011076"/>
    </source>
</evidence>
<proteinExistence type="inferred from homology"/>
<dbReference type="GO" id="GO:0006537">
    <property type="term" value="P:glutamate biosynthetic process"/>
    <property type="evidence" value="ECO:0007669"/>
    <property type="project" value="TreeGrafter"/>
</dbReference>
<dbReference type="Pfam" id="PF04960">
    <property type="entry name" value="Glutaminase"/>
    <property type="match status" value="1"/>
</dbReference>
<protein>
    <recommendedName>
        <fullName evidence="3">glutaminase</fullName>
        <ecNumber evidence="3">3.5.1.2</ecNumber>
    </recommendedName>
</protein>
<dbReference type="SUPFAM" id="SSF56601">
    <property type="entry name" value="beta-lactamase/transpeptidase-like"/>
    <property type="match status" value="1"/>
</dbReference>
<comment type="similarity">
    <text evidence="1">Belongs to the glutaminase family.</text>
</comment>
<dbReference type="HAMAP" id="MF_00313">
    <property type="entry name" value="Glutaminase"/>
    <property type="match status" value="1"/>
</dbReference>
<dbReference type="EC" id="3.5.1.2" evidence="3"/>
<dbReference type="GO" id="GO:0004359">
    <property type="term" value="F:glutaminase activity"/>
    <property type="evidence" value="ECO:0007669"/>
    <property type="project" value="UniProtKB-EC"/>
</dbReference>
<dbReference type="Gene3D" id="3.40.710.10">
    <property type="entry name" value="DD-peptidase/beta-lactamase superfamily"/>
    <property type="match status" value="1"/>
</dbReference>